<dbReference type="Proteomes" id="UP001327560">
    <property type="component" value="Chromosome 6"/>
</dbReference>
<gene>
    <name evidence="1" type="ORF">Cni_G19093</name>
</gene>
<dbReference type="AlphaFoldDB" id="A0AAQ3KK16"/>
<protein>
    <submittedName>
        <fullName evidence="1">Uncharacterized protein</fullName>
    </submittedName>
</protein>
<organism evidence="1 2">
    <name type="scientific">Canna indica</name>
    <name type="common">Indian-shot</name>
    <dbReference type="NCBI Taxonomy" id="4628"/>
    <lineage>
        <taxon>Eukaryota</taxon>
        <taxon>Viridiplantae</taxon>
        <taxon>Streptophyta</taxon>
        <taxon>Embryophyta</taxon>
        <taxon>Tracheophyta</taxon>
        <taxon>Spermatophyta</taxon>
        <taxon>Magnoliopsida</taxon>
        <taxon>Liliopsida</taxon>
        <taxon>Zingiberales</taxon>
        <taxon>Cannaceae</taxon>
        <taxon>Canna</taxon>
    </lineage>
</organism>
<evidence type="ECO:0000313" key="2">
    <source>
        <dbReference type="Proteomes" id="UP001327560"/>
    </source>
</evidence>
<accession>A0AAQ3KK16</accession>
<sequence>MTELWSNKKAELFSVKDAVDAMQKQMFDNKTELTNIGKLVDNLQQQIGAMKSSYVEMKPTAAEVYKLECVVKDIKKRMGAFNRNLKKFGEEGGSMQRRYQEEKRRNIGEN</sequence>
<keyword evidence="2" id="KW-1185">Reference proteome</keyword>
<name>A0AAQ3KK16_9LILI</name>
<evidence type="ECO:0000313" key="1">
    <source>
        <dbReference type="EMBL" id="WOL10338.1"/>
    </source>
</evidence>
<dbReference type="EMBL" id="CP136895">
    <property type="protein sequence ID" value="WOL10338.1"/>
    <property type="molecule type" value="Genomic_DNA"/>
</dbReference>
<proteinExistence type="predicted"/>
<reference evidence="1 2" key="1">
    <citation type="submission" date="2023-10" db="EMBL/GenBank/DDBJ databases">
        <title>Chromosome-scale genome assembly provides insights into flower coloration mechanisms of Canna indica.</title>
        <authorList>
            <person name="Li C."/>
        </authorList>
    </citation>
    <scope>NUCLEOTIDE SEQUENCE [LARGE SCALE GENOMIC DNA]</scope>
    <source>
        <tissue evidence="1">Flower</tissue>
    </source>
</reference>